<keyword evidence="6" id="KW-0963">Cytoplasm</keyword>
<keyword evidence="12" id="KW-0131">Cell cycle</keyword>
<keyword evidence="18" id="KW-1185">Reference proteome</keyword>
<dbReference type="GO" id="GO:0007165">
    <property type="term" value="P:signal transduction"/>
    <property type="evidence" value="ECO:0007669"/>
    <property type="project" value="UniProtKB-ARBA"/>
</dbReference>
<evidence type="ECO:0000256" key="7">
    <source>
        <dbReference type="ARBA" id="ARBA00022553"/>
    </source>
</evidence>
<dbReference type="GO" id="GO:0004861">
    <property type="term" value="F:cyclin-dependent protein serine/threonine kinase inhibitor activity"/>
    <property type="evidence" value="ECO:0007669"/>
    <property type="project" value="InterPro"/>
</dbReference>
<feature type="non-terminal residue" evidence="19">
    <location>
        <position position="109"/>
    </location>
</feature>
<dbReference type="GO" id="GO:0008285">
    <property type="term" value="P:negative regulation of cell population proliferation"/>
    <property type="evidence" value="ECO:0007669"/>
    <property type="project" value="UniProtKB-ARBA"/>
</dbReference>
<dbReference type="GO" id="GO:0045926">
    <property type="term" value="P:negative regulation of growth"/>
    <property type="evidence" value="ECO:0007669"/>
    <property type="project" value="UniProtKB-ARBA"/>
</dbReference>
<dbReference type="GO" id="GO:0000082">
    <property type="term" value="P:G1/S transition of mitotic cell cycle"/>
    <property type="evidence" value="ECO:0007669"/>
    <property type="project" value="TreeGrafter"/>
</dbReference>
<name>A0A1S3FV98_DIPOR</name>
<evidence type="ECO:0000256" key="13">
    <source>
        <dbReference type="ARBA" id="ARBA00031903"/>
    </source>
</evidence>
<evidence type="ECO:0000256" key="6">
    <source>
        <dbReference type="ARBA" id="ARBA00022490"/>
    </source>
</evidence>
<evidence type="ECO:0000313" key="18">
    <source>
        <dbReference type="Proteomes" id="UP000081671"/>
    </source>
</evidence>
<dbReference type="InterPro" id="IPR044898">
    <property type="entry name" value="CDI_dom_sf"/>
</dbReference>
<evidence type="ECO:0000256" key="12">
    <source>
        <dbReference type="ARBA" id="ARBA00023306"/>
    </source>
</evidence>
<dbReference type="CTD" id="1027"/>
<dbReference type="RefSeq" id="XP_012880493.1">
    <property type="nucleotide sequence ID" value="XM_013025039.1"/>
</dbReference>
<protein>
    <recommendedName>
        <fullName evidence="5">Cyclin-dependent kinase inhibitor 1B</fullName>
    </recommendedName>
    <alternativeName>
        <fullName evidence="14">Cyclin-dependent kinase inhibitor p27</fullName>
    </alternativeName>
    <alternativeName>
        <fullName evidence="13">p27Kip1</fullName>
    </alternativeName>
</protein>
<comment type="subcellular location">
    <subcellularLocation>
        <location evidence="3">Cytoplasm</location>
    </subcellularLocation>
    <subcellularLocation>
        <location evidence="2">Endosome</location>
    </subcellularLocation>
    <subcellularLocation>
        <location evidence="1">Nucleus</location>
    </subcellularLocation>
</comment>
<dbReference type="InterPro" id="IPR003175">
    <property type="entry name" value="CDI_dom"/>
</dbReference>
<proteinExistence type="inferred from homology"/>
<dbReference type="Gene3D" id="4.10.365.10">
    <property type="entry name" value="p27"/>
    <property type="match status" value="1"/>
</dbReference>
<dbReference type="GO" id="GO:0045930">
    <property type="term" value="P:negative regulation of mitotic cell cycle"/>
    <property type="evidence" value="ECO:0007669"/>
    <property type="project" value="TreeGrafter"/>
</dbReference>
<evidence type="ECO:0000256" key="4">
    <source>
        <dbReference type="ARBA" id="ARBA00006726"/>
    </source>
</evidence>
<organism evidence="18 19">
    <name type="scientific">Dipodomys ordii</name>
    <name type="common">Ord's kangaroo rat</name>
    <dbReference type="NCBI Taxonomy" id="10020"/>
    <lineage>
        <taxon>Eukaryota</taxon>
        <taxon>Metazoa</taxon>
        <taxon>Chordata</taxon>
        <taxon>Craniata</taxon>
        <taxon>Vertebrata</taxon>
        <taxon>Euteleostomi</taxon>
        <taxon>Mammalia</taxon>
        <taxon>Eutheria</taxon>
        <taxon>Euarchontoglires</taxon>
        <taxon>Glires</taxon>
        <taxon>Rodentia</taxon>
        <taxon>Castorimorpha</taxon>
        <taxon>Heteromyidae</taxon>
        <taxon>Dipodomyinae</taxon>
        <taxon>Dipodomys</taxon>
    </lineage>
</organism>
<accession>A0A1S3FV98</accession>
<dbReference type="GO" id="GO:0005634">
    <property type="term" value="C:nucleus"/>
    <property type="evidence" value="ECO:0007669"/>
    <property type="project" value="UniProtKB-SubCell"/>
</dbReference>
<gene>
    <name evidence="19" type="primary">Cdkn1b</name>
</gene>
<comment type="function">
    <text evidence="15">Important regulator of cell cycle progression. Inhibits the kinase activity of CDK2 bound to cyclin A, but has little inhibitory activity on CDK2 bound to SPDYA. Involved in G1 arrest. Potent inhibitor of cyclin E- and cyclin A-CDK2 complexes. Forms a complex with cyclin type D-CDK4 complexes and is involved in the assembly, stability, and modulation of CCND1-CDK4 complex activation. Acts either as an inhibitor or an activator of cyclin type D-CDK4 complexes depending on its phosphorylation state and/or stoichometry.</text>
</comment>
<dbReference type="GO" id="GO:0005829">
    <property type="term" value="C:cytosol"/>
    <property type="evidence" value="ECO:0007669"/>
    <property type="project" value="UniProtKB-ARBA"/>
</dbReference>
<keyword evidence="7" id="KW-0597">Phosphoprotein</keyword>
<dbReference type="GO" id="GO:1901990">
    <property type="term" value="P:regulation of mitotic cell cycle phase transition"/>
    <property type="evidence" value="ECO:0007669"/>
    <property type="project" value="UniProtKB-ARBA"/>
</dbReference>
<evidence type="ECO:0000313" key="19">
    <source>
        <dbReference type="RefSeq" id="XP_012880493.1"/>
    </source>
</evidence>
<dbReference type="Pfam" id="PF02234">
    <property type="entry name" value="CDI"/>
    <property type="match status" value="1"/>
</dbReference>
<evidence type="ECO:0000256" key="3">
    <source>
        <dbReference type="ARBA" id="ARBA00004496"/>
    </source>
</evidence>
<dbReference type="GO" id="GO:0051087">
    <property type="term" value="F:protein-folding chaperone binding"/>
    <property type="evidence" value="ECO:0007669"/>
    <property type="project" value="TreeGrafter"/>
</dbReference>
<evidence type="ECO:0000256" key="2">
    <source>
        <dbReference type="ARBA" id="ARBA00004177"/>
    </source>
</evidence>
<keyword evidence="11" id="KW-0539">Nucleus</keyword>
<evidence type="ECO:0000259" key="17">
    <source>
        <dbReference type="Pfam" id="PF02234"/>
    </source>
</evidence>
<dbReference type="STRING" id="10020.ENSDORP00000000927"/>
<evidence type="ECO:0000256" key="15">
    <source>
        <dbReference type="ARBA" id="ARBA00045727"/>
    </source>
</evidence>
<dbReference type="GeneID" id="105992216"/>
<dbReference type="Proteomes" id="UP000081671">
    <property type="component" value="Unplaced"/>
</dbReference>
<dbReference type="GO" id="GO:0005768">
    <property type="term" value="C:endosome"/>
    <property type="evidence" value="ECO:0007669"/>
    <property type="project" value="UniProtKB-SubCell"/>
</dbReference>
<dbReference type="FunFam" id="4.10.365.10:FF:000001">
    <property type="entry name" value="Cyclin-dependent kinase inhibitor 1B"/>
    <property type="match status" value="1"/>
</dbReference>
<dbReference type="KEGG" id="dord:105992216"/>
<dbReference type="GO" id="GO:0012501">
    <property type="term" value="P:programmed cell death"/>
    <property type="evidence" value="ECO:0007669"/>
    <property type="project" value="UniProtKB-ARBA"/>
</dbReference>
<evidence type="ECO:0000256" key="8">
    <source>
        <dbReference type="ARBA" id="ARBA00022753"/>
    </source>
</evidence>
<evidence type="ECO:0000256" key="11">
    <source>
        <dbReference type="ARBA" id="ARBA00023242"/>
    </source>
</evidence>
<evidence type="ECO:0000256" key="9">
    <source>
        <dbReference type="ARBA" id="ARBA00022843"/>
    </source>
</evidence>
<evidence type="ECO:0000256" key="1">
    <source>
        <dbReference type="ARBA" id="ARBA00004123"/>
    </source>
</evidence>
<dbReference type="InParanoid" id="A0A1S3FV98"/>
<keyword evidence="10 19" id="KW-0649">Protein kinase inhibitor</keyword>
<evidence type="ECO:0000256" key="5">
    <source>
        <dbReference type="ARBA" id="ARBA00014547"/>
    </source>
</evidence>
<keyword evidence="8" id="KW-0967">Endosome</keyword>
<dbReference type="AlphaFoldDB" id="A0A1S3FV98"/>
<feature type="domain" description="Cyclin-dependent kinase inhibitor" evidence="17">
    <location>
        <begin position="31"/>
        <end position="79"/>
    </location>
</feature>
<evidence type="ECO:0000256" key="10">
    <source>
        <dbReference type="ARBA" id="ARBA00023013"/>
    </source>
</evidence>
<keyword evidence="9" id="KW-0832">Ubl conjugation</keyword>
<sequence length="109" mass="12483">MSDVRVSGGSPRLERADARTPAPPKPSACRNLFGAVDHEELRRDLERHRRELEAAGRRRWNFDFRNHRPLHGRFEWRAVERGALPDFYLRPPRARLRPAPAPASPGDGA</sequence>
<feature type="region of interest" description="Disordered" evidence="16">
    <location>
        <begin position="1"/>
        <end position="30"/>
    </location>
</feature>
<dbReference type="PANTHER" id="PTHR10265:SF9">
    <property type="entry name" value="CYCLIN-DEPENDENT KINASE INHIBITOR 1B"/>
    <property type="match status" value="1"/>
</dbReference>
<evidence type="ECO:0000256" key="16">
    <source>
        <dbReference type="SAM" id="MobiDB-lite"/>
    </source>
</evidence>
<dbReference type="OrthoDB" id="6373236at2759"/>
<reference evidence="19" key="1">
    <citation type="submission" date="2025-08" db="UniProtKB">
        <authorList>
            <consortium name="RefSeq"/>
        </authorList>
    </citation>
    <scope>IDENTIFICATION</scope>
    <source>
        <tissue evidence="19">Kidney</tissue>
    </source>
</reference>
<evidence type="ECO:0000256" key="14">
    <source>
        <dbReference type="ARBA" id="ARBA00031925"/>
    </source>
</evidence>
<comment type="similarity">
    <text evidence="4">Belongs to the CDI family.</text>
</comment>
<dbReference type="GO" id="GO:0030332">
    <property type="term" value="F:cyclin binding"/>
    <property type="evidence" value="ECO:0007669"/>
    <property type="project" value="UniProtKB-ARBA"/>
</dbReference>
<dbReference type="PANTHER" id="PTHR10265">
    <property type="entry name" value="CYCLIN-DEPENDENT KINASE INHIBITOR 1"/>
    <property type="match status" value="1"/>
</dbReference>